<dbReference type="EMBL" id="CAJOBA010002999">
    <property type="protein sequence ID" value="CAF3667179.1"/>
    <property type="molecule type" value="Genomic_DNA"/>
</dbReference>
<feature type="compositionally biased region" description="Low complexity" evidence="1">
    <location>
        <begin position="241"/>
        <end position="256"/>
    </location>
</feature>
<accession>A0A8S2HNJ0</accession>
<dbReference type="Proteomes" id="UP000677228">
    <property type="component" value="Unassembled WGS sequence"/>
</dbReference>
<evidence type="ECO:0000256" key="1">
    <source>
        <dbReference type="SAM" id="MobiDB-lite"/>
    </source>
</evidence>
<protein>
    <submittedName>
        <fullName evidence="3">Uncharacterized protein</fullName>
    </submittedName>
</protein>
<dbReference type="EMBL" id="CAJNOK010002999">
    <property type="protein sequence ID" value="CAF0883970.1"/>
    <property type="molecule type" value="Genomic_DNA"/>
</dbReference>
<evidence type="ECO:0000313" key="4">
    <source>
        <dbReference type="Proteomes" id="UP000682733"/>
    </source>
</evidence>
<reference evidence="3" key="1">
    <citation type="submission" date="2021-02" db="EMBL/GenBank/DDBJ databases">
        <authorList>
            <person name="Nowell W R."/>
        </authorList>
    </citation>
    <scope>NUCLEOTIDE SEQUENCE</scope>
</reference>
<gene>
    <name evidence="2" type="ORF">OVA965_LOCUS8769</name>
    <name evidence="3" type="ORF">TMI583_LOCUS8761</name>
</gene>
<name>A0A8S2HNJ0_9BILA</name>
<dbReference type="Proteomes" id="UP000682733">
    <property type="component" value="Unassembled WGS sequence"/>
</dbReference>
<evidence type="ECO:0000313" key="3">
    <source>
        <dbReference type="EMBL" id="CAF3667179.1"/>
    </source>
</evidence>
<comment type="caution">
    <text evidence="3">The sequence shown here is derived from an EMBL/GenBank/DDBJ whole genome shotgun (WGS) entry which is preliminary data.</text>
</comment>
<evidence type="ECO:0000313" key="2">
    <source>
        <dbReference type="EMBL" id="CAF0883970.1"/>
    </source>
</evidence>
<proteinExistence type="predicted"/>
<sequence>MNLFANLAASFFVNKDTLVTVLKIFDFSQEFIDEFKNDRIYLDEEFMRQKIKSLCDLANDEHFVDLYCHDMGILFILHTTGKEHFFFRYRVKVYVKLLAVKFTQTNQTVHFLIDHLKLKSLNLISKPFRRCAERRAMRMLIDEFERVCKENKIFYQRYNKNHTDTKNIHKRTTTTITVNNNVHAEYLVYFDNLKELNILKQQHFLLGNKSILEIIEILNTKHQNGAIILTYRIRTSTDADSTPSSLTSTVSSAINSSRKRERNKL</sequence>
<organism evidence="3 4">
    <name type="scientific">Didymodactylos carnosus</name>
    <dbReference type="NCBI Taxonomy" id="1234261"/>
    <lineage>
        <taxon>Eukaryota</taxon>
        <taxon>Metazoa</taxon>
        <taxon>Spiralia</taxon>
        <taxon>Gnathifera</taxon>
        <taxon>Rotifera</taxon>
        <taxon>Eurotatoria</taxon>
        <taxon>Bdelloidea</taxon>
        <taxon>Philodinida</taxon>
        <taxon>Philodinidae</taxon>
        <taxon>Didymodactylos</taxon>
    </lineage>
</organism>
<feature type="region of interest" description="Disordered" evidence="1">
    <location>
        <begin position="238"/>
        <end position="265"/>
    </location>
</feature>
<dbReference type="AlphaFoldDB" id="A0A8S2HNJ0"/>